<keyword evidence="3" id="KW-1185">Reference proteome</keyword>
<dbReference type="EMBL" id="FOJS01000001">
    <property type="protein sequence ID" value="SFA38468.1"/>
    <property type="molecule type" value="Genomic_DNA"/>
</dbReference>
<dbReference type="Pfam" id="PF14143">
    <property type="entry name" value="YrhC"/>
    <property type="match status" value="1"/>
</dbReference>
<keyword evidence="1" id="KW-1133">Transmembrane helix</keyword>
<evidence type="ECO:0000313" key="2">
    <source>
        <dbReference type="EMBL" id="SFA38468.1"/>
    </source>
</evidence>
<dbReference type="Proteomes" id="UP000198650">
    <property type="component" value="Unassembled WGS sequence"/>
</dbReference>
<name>A0A1I0SG46_9BACL</name>
<dbReference type="STRING" id="186116.SAMN05192569_1001106"/>
<accession>A0A1I0SG46</accession>
<keyword evidence="1" id="KW-0472">Membrane</keyword>
<sequence>MGDTMERQKRLWKEKADDYKTFAGVLLALSVFLYIGTLLPTIAPEKKAYLLCLIVILLIGSFSFFHRAIQYIRLLRETDE</sequence>
<proteinExistence type="predicted"/>
<organism evidence="2 3">
    <name type="scientific">Parageobacillus thermantarcticus</name>
    <dbReference type="NCBI Taxonomy" id="186116"/>
    <lineage>
        <taxon>Bacteria</taxon>
        <taxon>Bacillati</taxon>
        <taxon>Bacillota</taxon>
        <taxon>Bacilli</taxon>
        <taxon>Bacillales</taxon>
        <taxon>Anoxybacillaceae</taxon>
        <taxon>Parageobacillus</taxon>
    </lineage>
</organism>
<protein>
    <submittedName>
        <fullName evidence="2">YrhC-like protein</fullName>
    </submittedName>
</protein>
<evidence type="ECO:0000256" key="1">
    <source>
        <dbReference type="SAM" id="Phobius"/>
    </source>
</evidence>
<reference evidence="3" key="1">
    <citation type="submission" date="2016-10" db="EMBL/GenBank/DDBJ databases">
        <authorList>
            <person name="Varghese N."/>
            <person name="Submissions S."/>
        </authorList>
    </citation>
    <scope>NUCLEOTIDE SEQUENCE [LARGE SCALE GENOMIC DNA]</scope>
    <source>
        <strain evidence="3">M1</strain>
    </source>
</reference>
<dbReference type="RefSeq" id="WP_244151061.1">
    <property type="nucleotide sequence ID" value="NZ_FOJS01000001.1"/>
</dbReference>
<feature type="transmembrane region" description="Helical" evidence="1">
    <location>
        <begin position="48"/>
        <end position="66"/>
    </location>
</feature>
<feature type="transmembrane region" description="Helical" evidence="1">
    <location>
        <begin position="21"/>
        <end position="42"/>
    </location>
</feature>
<gene>
    <name evidence="2" type="ORF">SAMN05192569_1001106</name>
</gene>
<evidence type="ECO:0000313" key="3">
    <source>
        <dbReference type="Proteomes" id="UP000198650"/>
    </source>
</evidence>
<keyword evidence="1" id="KW-0812">Transmembrane</keyword>
<dbReference type="AlphaFoldDB" id="A0A1I0SG46"/>
<dbReference type="InterPro" id="IPR025418">
    <property type="entry name" value="YrhC-like"/>
</dbReference>